<accession>A0A0B7KSA1</accession>
<name>A0A0B7KSA1_BIOOC</name>
<evidence type="ECO:0000313" key="2">
    <source>
        <dbReference type="EMBL" id="CEO57726.1"/>
    </source>
</evidence>
<feature type="transmembrane region" description="Helical" evidence="1">
    <location>
        <begin position="43"/>
        <end position="65"/>
    </location>
</feature>
<sequence length="194" mass="21755">MPTWRKVRALAILCVGGLVTIITALRIAALYRVNTSNFSYDHGYLGLLSTVGGIVGLIVCCAVSISWRIDDLLGLLGYSHLDLSDEHENSQQDKSKISTLLLEEGRLNIWLTLSYKNSINEKILEYGHHLAGIPRYSIARTFSYRINLLLANGLWGANIWVQLIWQSYGLGILGGLDIWRRGRLSIRTLTWAGR</sequence>
<gene>
    <name evidence="2" type="ORF">BN869_000013784_1</name>
</gene>
<protein>
    <submittedName>
        <fullName evidence="2">Uncharacterized protein</fullName>
    </submittedName>
</protein>
<keyword evidence="1" id="KW-0472">Membrane</keyword>
<evidence type="ECO:0000256" key="1">
    <source>
        <dbReference type="SAM" id="Phobius"/>
    </source>
</evidence>
<feature type="transmembrane region" description="Helical" evidence="1">
    <location>
        <begin position="7"/>
        <end position="31"/>
    </location>
</feature>
<reference evidence="2" key="1">
    <citation type="submission" date="2015-01" db="EMBL/GenBank/DDBJ databases">
        <authorList>
            <person name="Durling Mikael"/>
        </authorList>
    </citation>
    <scope>NUCLEOTIDE SEQUENCE</scope>
</reference>
<keyword evidence="1" id="KW-1133">Transmembrane helix</keyword>
<organism evidence="2">
    <name type="scientific">Bionectria ochroleuca</name>
    <name type="common">Gliocladium roseum</name>
    <dbReference type="NCBI Taxonomy" id="29856"/>
    <lineage>
        <taxon>Eukaryota</taxon>
        <taxon>Fungi</taxon>
        <taxon>Dikarya</taxon>
        <taxon>Ascomycota</taxon>
        <taxon>Pezizomycotina</taxon>
        <taxon>Sordariomycetes</taxon>
        <taxon>Hypocreomycetidae</taxon>
        <taxon>Hypocreales</taxon>
        <taxon>Bionectriaceae</taxon>
        <taxon>Clonostachys</taxon>
    </lineage>
</organism>
<proteinExistence type="predicted"/>
<dbReference type="AlphaFoldDB" id="A0A0B7KSA1"/>
<dbReference type="EMBL" id="CDPU01000134">
    <property type="protein sequence ID" value="CEO57726.1"/>
    <property type="molecule type" value="Genomic_DNA"/>
</dbReference>
<keyword evidence="1" id="KW-0812">Transmembrane</keyword>